<evidence type="ECO:0000313" key="1">
    <source>
        <dbReference type="EMBL" id="RAV18820.1"/>
    </source>
</evidence>
<dbReference type="Pfam" id="PF19645">
    <property type="entry name" value="DUF6148"/>
    <property type="match status" value="1"/>
</dbReference>
<dbReference type="AlphaFoldDB" id="A0A329MG77"/>
<evidence type="ECO:0000313" key="2">
    <source>
        <dbReference type="Proteomes" id="UP000250369"/>
    </source>
</evidence>
<dbReference type="OrthoDB" id="80936at2"/>
<dbReference type="EMBL" id="QMFB01000015">
    <property type="protein sequence ID" value="RAV18820.1"/>
    <property type="molecule type" value="Genomic_DNA"/>
</dbReference>
<comment type="caution">
    <text evidence="1">The sequence shown here is derived from an EMBL/GenBank/DDBJ whole genome shotgun (WGS) entry which is preliminary data.</text>
</comment>
<proteinExistence type="predicted"/>
<dbReference type="InterPro" id="IPR046146">
    <property type="entry name" value="DUF6148"/>
</dbReference>
<reference evidence="1 2" key="1">
    <citation type="journal article" date="2009" name="Int. J. Syst. Evol. Microbiol.">
        <title>Paenibacillus contaminans sp. nov., isolated from a contaminated laboratory plate.</title>
        <authorList>
            <person name="Chou J.H."/>
            <person name="Lee J.H."/>
            <person name="Lin M.C."/>
            <person name="Chang P.S."/>
            <person name="Arun A.B."/>
            <person name="Young C.C."/>
            <person name="Chen W.M."/>
        </authorList>
    </citation>
    <scope>NUCLEOTIDE SEQUENCE [LARGE SCALE GENOMIC DNA]</scope>
    <source>
        <strain evidence="1 2">CKOBP-6</strain>
    </source>
</reference>
<accession>A0A329MG77</accession>
<organism evidence="1 2">
    <name type="scientific">Paenibacillus contaminans</name>
    <dbReference type="NCBI Taxonomy" id="450362"/>
    <lineage>
        <taxon>Bacteria</taxon>
        <taxon>Bacillati</taxon>
        <taxon>Bacillota</taxon>
        <taxon>Bacilli</taxon>
        <taxon>Bacillales</taxon>
        <taxon>Paenibacillaceae</taxon>
        <taxon>Paenibacillus</taxon>
    </lineage>
</organism>
<sequence>MSQYTLEVAQKHLNAWLAAELALSTGKEYRIGTRSLTRVDLTDVMTQIRYWQKQVDDAQRDLQGLGKRKRVRRYVPIDY</sequence>
<protein>
    <submittedName>
        <fullName evidence="1">Uncharacterized protein</fullName>
    </submittedName>
</protein>
<dbReference type="RefSeq" id="WP_113033438.1">
    <property type="nucleotide sequence ID" value="NZ_QMFB01000015.1"/>
</dbReference>
<name>A0A329MG77_9BACL</name>
<gene>
    <name evidence="1" type="ORF">DQG23_24125</name>
</gene>
<dbReference type="Proteomes" id="UP000250369">
    <property type="component" value="Unassembled WGS sequence"/>
</dbReference>
<keyword evidence="2" id="KW-1185">Reference proteome</keyword>